<evidence type="ECO:0000256" key="1">
    <source>
        <dbReference type="ARBA" id="ARBA00004141"/>
    </source>
</evidence>
<dbReference type="CDD" id="cd13136">
    <property type="entry name" value="MATE_DinF_like"/>
    <property type="match status" value="1"/>
</dbReference>
<feature type="transmembrane region" description="Helical" evidence="6">
    <location>
        <begin position="425"/>
        <end position="443"/>
    </location>
</feature>
<dbReference type="InterPro" id="IPR044644">
    <property type="entry name" value="DinF-like"/>
</dbReference>
<dbReference type="Pfam" id="PF01554">
    <property type="entry name" value="MatE"/>
    <property type="match status" value="2"/>
</dbReference>
<protein>
    <submittedName>
        <fullName evidence="7">DNA damage-inducible protein F</fullName>
    </submittedName>
</protein>
<dbReference type="Proteomes" id="UP000494115">
    <property type="component" value="Unassembled WGS sequence"/>
</dbReference>
<feature type="transmembrane region" description="Helical" evidence="6">
    <location>
        <begin position="102"/>
        <end position="122"/>
    </location>
</feature>
<dbReference type="RefSeq" id="WP_175103215.1">
    <property type="nucleotide sequence ID" value="NZ_CADIKM010000002.1"/>
</dbReference>
<evidence type="ECO:0000313" key="7">
    <source>
        <dbReference type="EMBL" id="CAB3778875.1"/>
    </source>
</evidence>
<evidence type="ECO:0000313" key="8">
    <source>
        <dbReference type="Proteomes" id="UP000494115"/>
    </source>
</evidence>
<feature type="transmembrane region" description="Helical" evidence="6">
    <location>
        <begin position="57"/>
        <end position="81"/>
    </location>
</feature>
<feature type="transmembrane region" description="Helical" evidence="6">
    <location>
        <begin position="255"/>
        <end position="273"/>
    </location>
</feature>
<dbReference type="GO" id="GO:0042910">
    <property type="term" value="F:xenobiotic transmembrane transporter activity"/>
    <property type="evidence" value="ECO:0007669"/>
    <property type="project" value="InterPro"/>
</dbReference>
<evidence type="ECO:0000256" key="2">
    <source>
        <dbReference type="ARBA" id="ARBA00010199"/>
    </source>
</evidence>
<feature type="transmembrane region" description="Helical" evidence="6">
    <location>
        <begin position="401"/>
        <end position="419"/>
    </location>
</feature>
<evidence type="ECO:0000256" key="3">
    <source>
        <dbReference type="ARBA" id="ARBA00022692"/>
    </source>
</evidence>
<feature type="transmembrane region" description="Helical" evidence="6">
    <location>
        <begin position="201"/>
        <end position="226"/>
    </location>
</feature>
<dbReference type="GO" id="GO:0005886">
    <property type="term" value="C:plasma membrane"/>
    <property type="evidence" value="ECO:0007669"/>
    <property type="project" value="TreeGrafter"/>
</dbReference>
<evidence type="ECO:0000256" key="6">
    <source>
        <dbReference type="SAM" id="Phobius"/>
    </source>
</evidence>
<keyword evidence="8" id="KW-1185">Reference proteome</keyword>
<comment type="subcellular location">
    <subcellularLocation>
        <location evidence="1">Membrane</location>
        <topology evidence="1">Multi-pass membrane protein</topology>
    </subcellularLocation>
</comment>
<dbReference type="PANTHER" id="PTHR42893:SF46">
    <property type="entry name" value="PROTEIN DETOXIFICATION 44, CHLOROPLASTIC"/>
    <property type="match status" value="1"/>
</dbReference>
<feature type="transmembrane region" description="Helical" evidence="6">
    <location>
        <begin position="327"/>
        <end position="346"/>
    </location>
</feature>
<evidence type="ECO:0000256" key="5">
    <source>
        <dbReference type="ARBA" id="ARBA00023136"/>
    </source>
</evidence>
<dbReference type="GO" id="GO:0015297">
    <property type="term" value="F:antiporter activity"/>
    <property type="evidence" value="ECO:0007669"/>
    <property type="project" value="InterPro"/>
</dbReference>
<feature type="transmembrane region" description="Helical" evidence="6">
    <location>
        <begin position="366"/>
        <end position="389"/>
    </location>
</feature>
<feature type="transmembrane region" description="Helical" evidence="6">
    <location>
        <begin position="293"/>
        <end position="315"/>
    </location>
</feature>
<dbReference type="InterPro" id="IPR002528">
    <property type="entry name" value="MATE_fam"/>
</dbReference>
<proteinExistence type="inferred from homology"/>
<evidence type="ECO:0000256" key="4">
    <source>
        <dbReference type="ARBA" id="ARBA00022989"/>
    </source>
</evidence>
<dbReference type="AlphaFoldDB" id="A0A6S7AVX7"/>
<feature type="transmembrane region" description="Helical" evidence="6">
    <location>
        <begin position="174"/>
        <end position="195"/>
    </location>
</feature>
<feature type="transmembrane region" description="Helical" evidence="6">
    <location>
        <begin position="142"/>
        <end position="167"/>
    </location>
</feature>
<reference evidence="7 8" key="1">
    <citation type="submission" date="2020-04" db="EMBL/GenBank/DDBJ databases">
        <authorList>
            <person name="De Canck E."/>
        </authorList>
    </citation>
    <scope>NUCLEOTIDE SEQUENCE [LARGE SCALE GENOMIC DNA]</scope>
    <source>
        <strain evidence="7 8">LMG 28138</strain>
    </source>
</reference>
<dbReference type="PANTHER" id="PTHR42893">
    <property type="entry name" value="PROTEIN DETOXIFICATION 44, CHLOROPLASTIC-RELATED"/>
    <property type="match status" value="1"/>
</dbReference>
<sequence length="451" mass="47851">MSEPADVSLAVTEFPTTPREWHRKVIGLSVPIVLANLAQPIVSAVDTAIAGHMADVAMLGGVALGGLFFSFVFWGFGFLRMGTTGLVAQAYGAGGGERLRAIVLRAFALALSIGLALLAIRLPLIEWVIALLGGSPAVRANALLYCTARIWSAPLVLANFVVLGFLLGAQHARLALLVQIVVNIVNVLAVLAYVYGLHWGIAGIGAATASADVAGFVLGIALLAWLRPRGLPPVKWRAVFEREAVIHMIGINRDIFVRTACLLLSFGWFAHAGAKLGDAVLAANALLLNFQSFMAYALDGFANTAEALVGAALGARNRVALQQAVRVTLVWTAAGAALFSLCYFAIGPWVIDQLTDQAEVRATARVFLLWAAASPLLSAWSFALDGMFIGATRTHDMMVSMALAMAVFIVLALVLQPLFGNHGLWAALMVFMVMRATMLGVRLPKLIASAR</sequence>
<accession>A0A6S7AVX7</accession>
<gene>
    <name evidence="7" type="primary">dinF</name>
    <name evidence="7" type="ORF">LMG28138_00674</name>
</gene>
<name>A0A6S7AVX7_9BURK</name>
<dbReference type="EMBL" id="CADIKM010000002">
    <property type="protein sequence ID" value="CAB3778875.1"/>
    <property type="molecule type" value="Genomic_DNA"/>
</dbReference>
<keyword evidence="5 6" id="KW-0472">Membrane</keyword>
<comment type="similarity">
    <text evidence="2">Belongs to the multi antimicrobial extrusion (MATE) (TC 2.A.66.1) family.</text>
</comment>
<organism evidence="7 8">
    <name type="scientific">Pararobbsia alpina</name>
    <dbReference type="NCBI Taxonomy" id="621374"/>
    <lineage>
        <taxon>Bacteria</taxon>
        <taxon>Pseudomonadati</taxon>
        <taxon>Pseudomonadota</taxon>
        <taxon>Betaproteobacteria</taxon>
        <taxon>Burkholderiales</taxon>
        <taxon>Burkholderiaceae</taxon>
        <taxon>Pararobbsia</taxon>
    </lineage>
</organism>
<keyword evidence="4 6" id="KW-1133">Transmembrane helix</keyword>
<dbReference type="NCBIfam" id="TIGR00797">
    <property type="entry name" value="matE"/>
    <property type="match status" value="1"/>
</dbReference>
<keyword evidence="3 6" id="KW-0812">Transmembrane</keyword>